<organism evidence="3 4">
    <name type="scientific">Ruficoccus amylovorans</name>
    <dbReference type="NCBI Taxonomy" id="1804625"/>
    <lineage>
        <taxon>Bacteria</taxon>
        <taxon>Pseudomonadati</taxon>
        <taxon>Verrucomicrobiota</taxon>
        <taxon>Opitutia</taxon>
        <taxon>Puniceicoccales</taxon>
        <taxon>Cerasicoccaceae</taxon>
        <taxon>Ruficoccus</taxon>
    </lineage>
</organism>
<dbReference type="InterPro" id="IPR035093">
    <property type="entry name" value="RelE/ParE_toxin_dom_sf"/>
</dbReference>
<proteinExistence type="inferred from homology"/>
<dbReference type="EMBL" id="JACHVB010000060">
    <property type="protein sequence ID" value="MBC2596104.1"/>
    <property type="molecule type" value="Genomic_DNA"/>
</dbReference>
<keyword evidence="4" id="KW-1185">Reference proteome</keyword>
<dbReference type="Proteomes" id="UP000546464">
    <property type="component" value="Unassembled WGS sequence"/>
</dbReference>
<evidence type="ECO:0000256" key="1">
    <source>
        <dbReference type="ARBA" id="ARBA00006226"/>
    </source>
</evidence>
<sequence>MRWKYHIDKRAISDLEKLGTPAAERIFSYLEKRMATDTDPRRFGKPLKGGLKGLWRYRVGDYRIISQIKDDEMMVLIIKVGHRRNIYG</sequence>
<dbReference type="Pfam" id="PF05016">
    <property type="entry name" value="ParE_toxin"/>
    <property type="match status" value="1"/>
</dbReference>
<keyword evidence="2" id="KW-1277">Toxin-antitoxin system</keyword>
<dbReference type="AlphaFoldDB" id="A0A842HKA8"/>
<dbReference type="InterPro" id="IPR007712">
    <property type="entry name" value="RelE/ParE_toxin"/>
</dbReference>
<reference evidence="3 4" key="1">
    <citation type="submission" date="2020-07" db="EMBL/GenBank/DDBJ databases">
        <authorList>
            <person name="Feng X."/>
        </authorList>
    </citation>
    <scope>NUCLEOTIDE SEQUENCE [LARGE SCALE GENOMIC DNA]</scope>
    <source>
        <strain evidence="3 4">JCM31066</strain>
    </source>
</reference>
<accession>A0A842HKA8</accession>
<evidence type="ECO:0000313" key="4">
    <source>
        <dbReference type="Proteomes" id="UP000546464"/>
    </source>
</evidence>
<comment type="similarity">
    <text evidence="1">Belongs to the RelE toxin family.</text>
</comment>
<dbReference type="PANTHER" id="PTHR35601:SF1">
    <property type="entry name" value="TOXIN RELE"/>
    <property type="match status" value="1"/>
</dbReference>
<dbReference type="PANTHER" id="PTHR35601">
    <property type="entry name" value="TOXIN RELE"/>
    <property type="match status" value="1"/>
</dbReference>
<protein>
    <submittedName>
        <fullName evidence="3">Type II toxin-antitoxin system RelE/ParE family toxin</fullName>
    </submittedName>
</protein>
<comment type="caution">
    <text evidence="3">The sequence shown here is derived from an EMBL/GenBank/DDBJ whole genome shotgun (WGS) entry which is preliminary data.</text>
</comment>
<dbReference type="Gene3D" id="3.30.2310.20">
    <property type="entry name" value="RelE-like"/>
    <property type="match status" value="1"/>
</dbReference>
<evidence type="ECO:0000313" key="3">
    <source>
        <dbReference type="EMBL" id="MBC2596104.1"/>
    </source>
</evidence>
<gene>
    <name evidence="3" type="ORF">H5P28_17690</name>
</gene>
<dbReference type="SUPFAM" id="SSF143011">
    <property type="entry name" value="RelE-like"/>
    <property type="match status" value="1"/>
</dbReference>
<name>A0A842HKA8_9BACT</name>
<evidence type="ECO:0000256" key="2">
    <source>
        <dbReference type="ARBA" id="ARBA00022649"/>
    </source>
</evidence>